<evidence type="ECO:0000256" key="5">
    <source>
        <dbReference type="ARBA" id="ARBA00022833"/>
    </source>
</evidence>
<evidence type="ECO:0000313" key="10">
    <source>
        <dbReference type="Proteomes" id="UP000001745"/>
    </source>
</evidence>
<dbReference type="GO" id="GO:0006508">
    <property type="term" value="P:proteolysis"/>
    <property type="evidence" value="ECO:0007669"/>
    <property type="project" value="UniProtKB-KW"/>
</dbReference>
<dbReference type="GO" id="GO:0004222">
    <property type="term" value="F:metalloendopeptidase activity"/>
    <property type="evidence" value="ECO:0007669"/>
    <property type="project" value="InterPro"/>
</dbReference>
<reference evidence="10" key="1">
    <citation type="journal article" date="2015" name="Genome Announc.">
        <title>Genome sequence of the AIDS-associated pathogen Penicillium marneffei (ATCC18224) and its near taxonomic relative Talaromyces stipitatus (ATCC10500).</title>
        <authorList>
            <person name="Nierman W.C."/>
            <person name="Fedorova-Abrams N.D."/>
            <person name="Andrianopoulos A."/>
        </authorList>
    </citation>
    <scope>NUCLEOTIDE SEQUENCE [LARGE SCALE GENOMIC DNA]</scope>
    <source>
        <strain evidence="10">ATCC 10500 / CBS 375.48 / QM 6759 / NRRL 1006</strain>
    </source>
</reference>
<dbReference type="RefSeq" id="XP_002481471.1">
    <property type="nucleotide sequence ID" value="XM_002481426.1"/>
</dbReference>
<evidence type="ECO:0000256" key="3">
    <source>
        <dbReference type="ARBA" id="ARBA00022723"/>
    </source>
</evidence>
<dbReference type="HOGENOM" id="CLU_001805_1_2_1"/>
<proteinExistence type="inferred from homology"/>
<dbReference type="InParanoid" id="B8MCV3"/>
<organism evidence="9 10">
    <name type="scientific">Talaromyces stipitatus (strain ATCC 10500 / CBS 375.48 / QM 6759 / NRRL 1006)</name>
    <name type="common">Penicillium stipitatum</name>
    <dbReference type="NCBI Taxonomy" id="441959"/>
    <lineage>
        <taxon>Eukaryota</taxon>
        <taxon>Fungi</taxon>
        <taxon>Dikarya</taxon>
        <taxon>Ascomycota</taxon>
        <taxon>Pezizomycotina</taxon>
        <taxon>Eurotiomycetes</taxon>
        <taxon>Eurotiomycetidae</taxon>
        <taxon>Eurotiales</taxon>
        <taxon>Trichocomaceae</taxon>
        <taxon>Talaromyces</taxon>
        <taxon>Talaromyces sect. Talaromyces</taxon>
    </lineage>
</organism>
<dbReference type="Gene3D" id="1.20.1050.40">
    <property type="entry name" value="Endopeptidase. Chain P, domain 1"/>
    <property type="match status" value="1"/>
</dbReference>
<dbReference type="InterPro" id="IPR045090">
    <property type="entry name" value="Pept_M3A_M3B"/>
</dbReference>
<dbReference type="OMA" id="KSAWHED"/>
<dbReference type="EMBL" id="EQ962655">
    <property type="protein sequence ID" value="EED17479.1"/>
    <property type="molecule type" value="Genomic_DNA"/>
</dbReference>
<dbReference type="PhylomeDB" id="B8MCV3"/>
<keyword evidence="3 7" id="KW-0479">Metal-binding</keyword>
<protein>
    <submittedName>
        <fullName evidence="9">Thimet oligopeptidase, putative</fullName>
    </submittedName>
</protein>
<dbReference type="AlphaFoldDB" id="B8MCV3"/>
<accession>B8MCV3</accession>
<evidence type="ECO:0000259" key="8">
    <source>
        <dbReference type="Pfam" id="PF01432"/>
    </source>
</evidence>
<dbReference type="InterPro" id="IPR001567">
    <property type="entry name" value="Pept_M3A_M3B_dom"/>
</dbReference>
<keyword evidence="6 7" id="KW-0482">Metalloprotease</keyword>
<dbReference type="Proteomes" id="UP000001745">
    <property type="component" value="Unassembled WGS sequence"/>
</dbReference>
<dbReference type="STRING" id="441959.B8MCV3"/>
<keyword evidence="2 7" id="KW-0645">Protease</keyword>
<sequence length="444" mass="50509">MDAPPTSLPTVDITPSALLQSTEDIVNRIQNSTANLVDSASPQQVNFDNTIRPLAKIDNDVKSSVQYIALFQAVSLSSELRGASSTAVSIIDKAYLAIFQHEGLFGLVDTVYRSPSCLQVDEEDSRLLDRFHRMFVDNGIQLVGSVRERYSWISRCLIDLRIAFMDNLRNDPGCVWKTKYELEGVSLAGLEIGSDSRYRIPLTRPIIGSILGNCRDANTRAETFLKSQTLYQEKNVPIFREIMILRNEAARLLGFSSFATQKLRSQLVKSPNKVSSLLNEISLALQQLAQQEVRILQQRLDTPLRLSDFDFYHNQMLRKEYYIGQELLAEYFPGEVTVRHMLDIFETLFALAIKELDEIPQNCKWHPDVTVYEAWEANKSVFIGYLDIDIYPRPGKYNHAANFNIYPVQMGSGLLLPQPWYVMFKDLRWPTGPSAASRSDYNIS</sequence>
<dbReference type="OrthoDB" id="534666at2759"/>
<dbReference type="eggNOG" id="KOG2089">
    <property type="taxonomic scope" value="Eukaryota"/>
</dbReference>
<dbReference type="GO" id="GO:0006518">
    <property type="term" value="P:peptide metabolic process"/>
    <property type="evidence" value="ECO:0007669"/>
    <property type="project" value="TreeGrafter"/>
</dbReference>
<dbReference type="GeneID" id="8105770"/>
<dbReference type="InterPro" id="IPR024077">
    <property type="entry name" value="Neurolysin/TOP_dom2"/>
</dbReference>
<keyword evidence="5 7" id="KW-0862">Zinc</keyword>
<evidence type="ECO:0000256" key="7">
    <source>
        <dbReference type="RuleBase" id="RU003435"/>
    </source>
</evidence>
<dbReference type="PANTHER" id="PTHR11804:SF84">
    <property type="entry name" value="SACCHAROLYSIN"/>
    <property type="match status" value="1"/>
</dbReference>
<dbReference type="Pfam" id="PF01432">
    <property type="entry name" value="Peptidase_M3"/>
    <property type="match status" value="1"/>
</dbReference>
<dbReference type="InterPro" id="IPR024079">
    <property type="entry name" value="MetalloPept_cat_dom_sf"/>
</dbReference>
<dbReference type="Gene3D" id="3.40.390.10">
    <property type="entry name" value="Collagenase (Catalytic Domain)"/>
    <property type="match status" value="1"/>
</dbReference>
<dbReference type="InterPro" id="IPR024080">
    <property type="entry name" value="Neurolysin/TOP_N"/>
</dbReference>
<keyword evidence="10" id="KW-1185">Reference proteome</keyword>
<evidence type="ECO:0000256" key="4">
    <source>
        <dbReference type="ARBA" id="ARBA00022801"/>
    </source>
</evidence>
<comment type="cofactor">
    <cofactor evidence="7">
        <name>Zn(2+)</name>
        <dbReference type="ChEBI" id="CHEBI:29105"/>
    </cofactor>
    <text evidence="7">Binds 1 zinc ion.</text>
</comment>
<evidence type="ECO:0000313" key="9">
    <source>
        <dbReference type="EMBL" id="EED17479.1"/>
    </source>
</evidence>
<comment type="similarity">
    <text evidence="1 7">Belongs to the peptidase M3 family.</text>
</comment>
<evidence type="ECO:0000256" key="1">
    <source>
        <dbReference type="ARBA" id="ARBA00006040"/>
    </source>
</evidence>
<dbReference type="PANTHER" id="PTHR11804">
    <property type="entry name" value="PROTEASE M3 THIMET OLIGOPEPTIDASE-RELATED"/>
    <property type="match status" value="1"/>
</dbReference>
<keyword evidence="4 7" id="KW-0378">Hydrolase</keyword>
<dbReference type="SUPFAM" id="SSF55486">
    <property type="entry name" value="Metalloproteases ('zincins'), catalytic domain"/>
    <property type="match status" value="1"/>
</dbReference>
<dbReference type="Gene3D" id="1.10.1370.10">
    <property type="entry name" value="Neurolysin, domain 3"/>
    <property type="match status" value="1"/>
</dbReference>
<evidence type="ECO:0000256" key="2">
    <source>
        <dbReference type="ARBA" id="ARBA00022670"/>
    </source>
</evidence>
<evidence type="ECO:0000256" key="6">
    <source>
        <dbReference type="ARBA" id="ARBA00023049"/>
    </source>
</evidence>
<dbReference type="GO" id="GO:0046872">
    <property type="term" value="F:metal ion binding"/>
    <property type="evidence" value="ECO:0007669"/>
    <property type="project" value="UniProtKB-UniRule"/>
</dbReference>
<feature type="domain" description="Peptidase M3A/M3B catalytic" evidence="8">
    <location>
        <begin position="212"/>
        <end position="419"/>
    </location>
</feature>
<gene>
    <name evidence="9" type="ORF">TSTA_113050</name>
</gene>
<dbReference type="VEuPathDB" id="FungiDB:TSTA_113050"/>
<name>B8MCV3_TALSN</name>